<sequence length="116" mass="12998">MLKIFCGTSSYMAPEIVRKLEYNGFKADVWALGVVLYVMLTGRFPFVGKTEKELFARIKAGQFLPPVQMNFDAKRLIQRMLSVEPAKRPTALEIMRDPWLAGAGTSSSRVPANNLC</sequence>
<evidence type="ECO:0000256" key="4">
    <source>
        <dbReference type="ARBA" id="ARBA00022777"/>
    </source>
</evidence>
<dbReference type="Gene3D" id="1.10.510.10">
    <property type="entry name" value="Transferase(Phosphotransferase) domain 1"/>
    <property type="match status" value="1"/>
</dbReference>
<dbReference type="InterPro" id="IPR000719">
    <property type="entry name" value="Prot_kinase_dom"/>
</dbReference>
<dbReference type="InterPro" id="IPR030616">
    <property type="entry name" value="Aur-like"/>
</dbReference>
<keyword evidence="2" id="KW-0808">Transferase</keyword>
<keyword evidence="6" id="KW-0472">Membrane</keyword>
<evidence type="ECO:0000256" key="6">
    <source>
        <dbReference type="SAM" id="Phobius"/>
    </source>
</evidence>
<keyword evidence="1" id="KW-0723">Serine/threonine-protein kinase</keyword>
<accession>A0A7S3I0E8</accession>
<dbReference type="GO" id="GO:0005524">
    <property type="term" value="F:ATP binding"/>
    <property type="evidence" value="ECO:0007669"/>
    <property type="project" value="UniProtKB-KW"/>
</dbReference>
<organism evidence="8">
    <name type="scientific">Favella ehrenbergii</name>
    <dbReference type="NCBI Taxonomy" id="182087"/>
    <lineage>
        <taxon>Eukaryota</taxon>
        <taxon>Sar</taxon>
        <taxon>Alveolata</taxon>
        <taxon>Ciliophora</taxon>
        <taxon>Intramacronucleata</taxon>
        <taxon>Spirotrichea</taxon>
        <taxon>Choreotrichia</taxon>
        <taxon>Tintinnida</taxon>
        <taxon>Xystonellidae</taxon>
        <taxon>Favella</taxon>
    </lineage>
</organism>
<keyword evidence="3" id="KW-0547">Nucleotide-binding</keyword>
<name>A0A7S3I0E8_9SPIT</name>
<evidence type="ECO:0000259" key="7">
    <source>
        <dbReference type="PROSITE" id="PS50011"/>
    </source>
</evidence>
<keyword evidence="4" id="KW-0418">Kinase</keyword>
<keyword evidence="5" id="KW-0067">ATP-binding</keyword>
<feature type="transmembrane region" description="Helical" evidence="6">
    <location>
        <begin position="29"/>
        <end position="47"/>
    </location>
</feature>
<evidence type="ECO:0000256" key="5">
    <source>
        <dbReference type="ARBA" id="ARBA00022840"/>
    </source>
</evidence>
<reference evidence="8" key="1">
    <citation type="submission" date="2021-01" db="EMBL/GenBank/DDBJ databases">
        <authorList>
            <person name="Corre E."/>
            <person name="Pelletier E."/>
            <person name="Niang G."/>
            <person name="Scheremetjew M."/>
            <person name="Finn R."/>
            <person name="Kale V."/>
            <person name="Holt S."/>
            <person name="Cochrane G."/>
            <person name="Meng A."/>
            <person name="Brown T."/>
            <person name="Cohen L."/>
        </authorList>
    </citation>
    <scope>NUCLEOTIDE SEQUENCE</scope>
    <source>
        <strain evidence="8">Fehren 1</strain>
    </source>
</reference>
<keyword evidence="6" id="KW-0812">Transmembrane</keyword>
<dbReference type="GO" id="GO:0004674">
    <property type="term" value="F:protein serine/threonine kinase activity"/>
    <property type="evidence" value="ECO:0007669"/>
    <property type="project" value="UniProtKB-KW"/>
</dbReference>
<dbReference type="SUPFAM" id="SSF56112">
    <property type="entry name" value="Protein kinase-like (PK-like)"/>
    <property type="match status" value="1"/>
</dbReference>
<dbReference type="AlphaFoldDB" id="A0A7S3I0E8"/>
<gene>
    <name evidence="8" type="ORF">FEHR0123_LOCUS5318</name>
</gene>
<dbReference type="InterPro" id="IPR011009">
    <property type="entry name" value="Kinase-like_dom_sf"/>
</dbReference>
<dbReference type="SMART" id="SM00220">
    <property type="entry name" value="S_TKc"/>
    <property type="match status" value="1"/>
</dbReference>
<evidence type="ECO:0000256" key="2">
    <source>
        <dbReference type="ARBA" id="ARBA00022679"/>
    </source>
</evidence>
<dbReference type="Pfam" id="PF00069">
    <property type="entry name" value="Pkinase"/>
    <property type="match status" value="1"/>
</dbReference>
<dbReference type="EMBL" id="HBIE01017149">
    <property type="protein sequence ID" value="CAE0310401.1"/>
    <property type="molecule type" value="Transcribed_RNA"/>
</dbReference>
<evidence type="ECO:0000256" key="1">
    <source>
        <dbReference type="ARBA" id="ARBA00022527"/>
    </source>
</evidence>
<evidence type="ECO:0000256" key="3">
    <source>
        <dbReference type="ARBA" id="ARBA00022741"/>
    </source>
</evidence>
<dbReference type="PANTHER" id="PTHR24350">
    <property type="entry name" value="SERINE/THREONINE-PROTEIN KINASE IAL-RELATED"/>
    <property type="match status" value="1"/>
</dbReference>
<feature type="domain" description="Protein kinase" evidence="7">
    <location>
        <begin position="1"/>
        <end position="100"/>
    </location>
</feature>
<proteinExistence type="predicted"/>
<protein>
    <recommendedName>
        <fullName evidence="7">Protein kinase domain-containing protein</fullName>
    </recommendedName>
</protein>
<dbReference type="PROSITE" id="PS50011">
    <property type="entry name" value="PROTEIN_KINASE_DOM"/>
    <property type="match status" value="1"/>
</dbReference>
<evidence type="ECO:0000313" key="8">
    <source>
        <dbReference type="EMBL" id="CAE0310401.1"/>
    </source>
</evidence>
<keyword evidence="6" id="KW-1133">Transmembrane helix</keyword>